<dbReference type="EMBL" id="CABVHY010000029">
    <property type="protein sequence ID" value="VVO30869.1"/>
    <property type="molecule type" value="Genomic_DNA"/>
</dbReference>
<protein>
    <submittedName>
        <fullName evidence="1">Uncharacterized protein</fullName>
    </submittedName>
</protein>
<sequence length="609" mass="65188">MDSHQRLSDVADNTVCYRHVISSYASQSDNSSIAGKNYSASSIYSSCRAAVFCSFDNNLSTGSAFNQEELQCVTVTSGQSTIVERVSGAQNDAIASAESVSSCSTDRVVGARSKVGFVGEEEHVFCDSSRSIRSNTSCDFVQGNASRSEGINSNKSFCYCVIQYLGLVIDSFNCSDVNVSSLSFNKSCIRKHFGICQSGEFNYRCVNEIYCCFGSVNCNNSSILSYVDRSCGFEGRQVRNVFQSSIQGNALGSSSATSNIEIVQRARVSDAYIDKCSFSDNTNREGSVSSQTSFHACNVCNFSSCQRSVGFSSCFISCTFGFCISAQQSACSFQGGAGVRGTSNQYSCAWFARSGKTESSSIVGDCADFCSIRRQSINCVSVGHSYVSSQLGNQCIYCSSFGSVVSYNCVLSSVQSSDQTLCRNQTSQSTVGDGSQSSGNRSRSAVYTNQYSCTSCWVVSSTSSVSVSLSNKNFVVDSSLVQRAQVGHHSSSQSIGSYGAFSQSINPESFTSSVRWTTKKVGVDLVNQGSRSQTCVSSLVLGAQGEASSYGLDGSCAFNDSVSPESLASAVSCAAQVSYVKFLYCFELCLSCHVRYFSKISRIDRQALC</sequence>
<evidence type="ECO:0000313" key="2">
    <source>
        <dbReference type="Proteomes" id="UP000379480"/>
    </source>
</evidence>
<dbReference type="Proteomes" id="UP000379480">
    <property type="component" value="Unassembled WGS sequence"/>
</dbReference>
<reference evidence="1 2" key="1">
    <citation type="submission" date="2019-09" db="EMBL/GenBank/DDBJ databases">
        <authorList>
            <person name="Chandra G."/>
            <person name="Truman W A."/>
        </authorList>
    </citation>
    <scope>NUCLEOTIDE SEQUENCE [LARGE SCALE GENOMIC DNA]</scope>
    <source>
        <strain evidence="1">PS723</strain>
    </source>
</reference>
<accession>A0A5E7EVI4</accession>
<name>A0A5E7EVI4_PSEFL</name>
<proteinExistence type="predicted"/>
<evidence type="ECO:0000313" key="1">
    <source>
        <dbReference type="EMBL" id="VVO30869.1"/>
    </source>
</evidence>
<gene>
    <name evidence="1" type="ORF">PS723_04980</name>
</gene>
<dbReference type="AlphaFoldDB" id="A0A5E7EVI4"/>
<organism evidence="1 2">
    <name type="scientific">Pseudomonas fluorescens</name>
    <dbReference type="NCBI Taxonomy" id="294"/>
    <lineage>
        <taxon>Bacteria</taxon>
        <taxon>Pseudomonadati</taxon>
        <taxon>Pseudomonadota</taxon>
        <taxon>Gammaproteobacteria</taxon>
        <taxon>Pseudomonadales</taxon>
        <taxon>Pseudomonadaceae</taxon>
        <taxon>Pseudomonas</taxon>
    </lineage>
</organism>